<keyword evidence="1" id="KW-1133">Transmembrane helix</keyword>
<comment type="caution">
    <text evidence="2">The sequence shown here is derived from an EMBL/GenBank/DDBJ whole genome shotgun (WGS) entry which is preliminary data.</text>
</comment>
<name>A0ABP9BIM3_9GAMM</name>
<gene>
    <name evidence="2" type="ORF">GCM10023307_22560</name>
</gene>
<feature type="transmembrane region" description="Helical" evidence="1">
    <location>
        <begin position="57"/>
        <end position="77"/>
    </location>
</feature>
<evidence type="ECO:0008006" key="4">
    <source>
        <dbReference type="Google" id="ProtNLM"/>
    </source>
</evidence>
<dbReference type="RefSeq" id="WP_345303423.1">
    <property type="nucleotide sequence ID" value="NZ_BAABJE010000010.1"/>
</dbReference>
<dbReference type="EMBL" id="BAABJE010000010">
    <property type="protein sequence ID" value="GAA4796163.1"/>
    <property type="molecule type" value="Genomic_DNA"/>
</dbReference>
<organism evidence="2 3">
    <name type="scientific">Lysobacter hankyongensis</name>
    <dbReference type="NCBI Taxonomy" id="1176535"/>
    <lineage>
        <taxon>Bacteria</taxon>
        <taxon>Pseudomonadati</taxon>
        <taxon>Pseudomonadota</taxon>
        <taxon>Gammaproteobacteria</taxon>
        <taxon>Lysobacterales</taxon>
        <taxon>Lysobacteraceae</taxon>
        <taxon>Lysobacter</taxon>
    </lineage>
</organism>
<feature type="transmembrane region" description="Helical" evidence="1">
    <location>
        <begin position="111"/>
        <end position="133"/>
    </location>
</feature>
<protein>
    <recommendedName>
        <fullName evidence="4">Sugar transporter</fullName>
    </recommendedName>
</protein>
<keyword evidence="3" id="KW-1185">Reference proteome</keyword>
<evidence type="ECO:0000256" key="1">
    <source>
        <dbReference type="SAM" id="Phobius"/>
    </source>
</evidence>
<accession>A0ABP9BIM3</accession>
<evidence type="ECO:0000313" key="3">
    <source>
        <dbReference type="Proteomes" id="UP001499959"/>
    </source>
</evidence>
<dbReference type="Proteomes" id="UP001499959">
    <property type="component" value="Unassembled WGS sequence"/>
</dbReference>
<proteinExistence type="predicted"/>
<reference evidence="3" key="1">
    <citation type="journal article" date="2019" name="Int. J. Syst. Evol. Microbiol.">
        <title>The Global Catalogue of Microorganisms (GCM) 10K type strain sequencing project: providing services to taxonomists for standard genome sequencing and annotation.</title>
        <authorList>
            <consortium name="The Broad Institute Genomics Platform"/>
            <consortium name="The Broad Institute Genome Sequencing Center for Infectious Disease"/>
            <person name="Wu L."/>
            <person name="Ma J."/>
        </authorList>
    </citation>
    <scope>NUCLEOTIDE SEQUENCE [LARGE SCALE GENOMIC DNA]</scope>
    <source>
        <strain evidence="3">JCM 18204</strain>
    </source>
</reference>
<evidence type="ECO:0000313" key="2">
    <source>
        <dbReference type="EMBL" id="GAA4796163.1"/>
    </source>
</evidence>
<sequence>MHLSTKPPPWFWVAAVLFLLWNGMGVWAYIADATITAEALKAMPDAARELRLARPAWATAAFAIGVFGGVAGCLLLLLRNRLALPVLVLSLIGVVVQMTHAFLIADSYAVYGPGGLAMPSMVLAGSLFLVWFARRARMRGWLR</sequence>
<keyword evidence="1" id="KW-0812">Transmembrane</keyword>
<feature type="transmembrane region" description="Helical" evidence="1">
    <location>
        <begin position="84"/>
        <end position="105"/>
    </location>
</feature>
<keyword evidence="1" id="KW-0472">Membrane</keyword>